<reference evidence="1 2" key="1">
    <citation type="submission" date="2024-01" db="EMBL/GenBank/DDBJ databases">
        <title>The genomes of 5 underutilized Papilionoideae crops provide insights into root nodulation and disease resistanc.</title>
        <authorList>
            <person name="Jiang F."/>
        </authorList>
    </citation>
    <scope>NUCLEOTIDE SEQUENCE [LARGE SCALE GENOMIC DNA]</scope>
    <source>
        <strain evidence="1">LVBAO_FW01</strain>
        <tissue evidence="1">Leaves</tissue>
    </source>
</reference>
<comment type="caution">
    <text evidence="1">The sequence shown here is derived from an EMBL/GenBank/DDBJ whole genome shotgun (WGS) entry which is preliminary data.</text>
</comment>
<gene>
    <name evidence="1" type="ORF">VNO77_25906</name>
</gene>
<protein>
    <submittedName>
        <fullName evidence="1">Uncharacterized protein</fullName>
    </submittedName>
</protein>
<keyword evidence="2" id="KW-1185">Reference proteome</keyword>
<sequence length="217" mass="25074">MRGRTGERDHFLNRVPTVTISSLMPQNYTSEPKDQAATFTTWPTRDALTTFVCYNSCLHFLWGPERRRGGRTLTERRSGISLETTLLLRHAPPEFFSFIISTNPDLHSVLHGPWCGCFHGFLYVRIMNQRRNHWWTSSLDGSTYTGRAILIPFPKCRDRDIHVQPLLVAASRTERDPLPTMRTNMLGHEETDGFATDLSHARFRLSYAKHFNSDSEY</sequence>
<organism evidence="1 2">
    <name type="scientific">Canavalia gladiata</name>
    <name type="common">Sword bean</name>
    <name type="synonym">Dolichos gladiatus</name>
    <dbReference type="NCBI Taxonomy" id="3824"/>
    <lineage>
        <taxon>Eukaryota</taxon>
        <taxon>Viridiplantae</taxon>
        <taxon>Streptophyta</taxon>
        <taxon>Embryophyta</taxon>
        <taxon>Tracheophyta</taxon>
        <taxon>Spermatophyta</taxon>
        <taxon>Magnoliopsida</taxon>
        <taxon>eudicotyledons</taxon>
        <taxon>Gunneridae</taxon>
        <taxon>Pentapetalae</taxon>
        <taxon>rosids</taxon>
        <taxon>fabids</taxon>
        <taxon>Fabales</taxon>
        <taxon>Fabaceae</taxon>
        <taxon>Papilionoideae</taxon>
        <taxon>50 kb inversion clade</taxon>
        <taxon>NPAAA clade</taxon>
        <taxon>indigoferoid/millettioid clade</taxon>
        <taxon>Phaseoleae</taxon>
        <taxon>Canavalia</taxon>
    </lineage>
</organism>
<evidence type="ECO:0000313" key="1">
    <source>
        <dbReference type="EMBL" id="KAK7322522.1"/>
    </source>
</evidence>
<name>A0AAN9KUA5_CANGL</name>
<proteinExistence type="predicted"/>
<dbReference type="Proteomes" id="UP001367508">
    <property type="component" value="Unassembled WGS sequence"/>
</dbReference>
<dbReference type="EMBL" id="JAYMYQ010000006">
    <property type="protein sequence ID" value="KAK7322522.1"/>
    <property type="molecule type" value="Genomic_DNA"/>
</dbReference>
<dbReference type="AlphaFoldDB" id="A0AAN9KUA5"/>
<accession>A0AAN9KUA5</accession>
<evidence type="ECO:0000313" key="2">
    <source>
        <dbReference type="Proteomes" id="UP001367508"/>
    </source>
</evidence>